<dbReference type="Gene3D" id="2.180.10.10">
    <property type="entry name" value="RHS repeat-associated core"/>
    <property type="match status" value="1"/>
</dbReference>
<dbReference type="AlphaFoldDB" id="A0A418PL83"/>
<protein>
    <submittedName>
        <fullName evidence="1">RHS repeat-associated core domain-containing protein</fullName>
    </submittedName>
</protein>
<gene>
    <name evidence="1" type="ORF">D0X99_20165</name>
</gene>
<sequence>MSTGPLIVQETHYDPWGVELSGLGYQYGGIKVNPYLYNGKELTSGLGVIMYDYGARFYIPAIGRWFVHDPLAEDMRRHSPYNYAFNNPIRFIDPDGMAPFDITLLGSNNSSITVKTDINLTINASGLGVDFGGNYNLEGRDVLQAVVDIGGVFDPTPTLDIFGASMSAESGDYLGA</sequence>
<dbReference type="EMBL" id="QXML01000024">
    <property type="protein sequence ID" value="RIW11877.1"/>
    <property type="molecule type" value="Genomic_DNA"/>
</dbReference>
<dbReference type="NCBIfam" id="TIGR03696">
    <property type="entry name" value="Rhs_assc_core"/>
    <property type="match status" value="1"/>
</dbReference>
<evidence type="ECO:0000313" key="2">
    <source>
        <dbReference type="Proteomes" id="UP000283522"/>
    </source>
</evidence>
<comment type="caution">
    <text evidence="1">The sequence shown here is derived from an EMBL/GenBank/DDBJ whole genome shotgun (WGS) entry which is preliminary data.</text>
</comment>
<evidence type="ECO:0000313" key="1">
    <source>
        <dbReference type="EMBL" id="RIW11877.1"/>
    </source>
</evidence>
<dbReference type="PANTHER" id="PTHR32305">
    <property type="match status" value="1"/>
</dbReference>
<dbReference type="OrthoDB" id="667524at2"/>
<keyword evidence="2" id="KW-1185">Reference proteome</keyword>
<accession>A0A418PL83</accession>
<dbReference type="PANTHER" id="PTHR32305:SF15">
    <property type="entry name" value="PROTEIN RHSA-RELATED"/>
    <property type="match status" value="1"/>
</dbReference>
<proteinExistence type="predicted"/>
<reference evidence="1 2" key="1">
    <citation type="submission" date="2018-09" db="EMBL/GenBank/DDBJ databases">
        <authorList>
            <person name="Wang X."/>
            <person name="Du Z."/>
        </authorList>
    </citation>
    <scope>NUCLEOTIDE SEQUENCE [LARGE SCALE GENOMIC DNA]</scope>
    <source>
        <strain evidence="1 2">N3</strain>
    </source>
</reference>
<dbReference type="Proteomes" id="UP000283522">
    <property type="component" value="Unassembled WGS sequence"/>
</dbReference>
<name>A0A418PL83_9BACT</name>
<dbReference type="InterPro" id="IPR050708">
    <property type="entry name" value="T6SS_VgrG/RHS"/>
</dbReference>
<dbReference type="InterPro" id="IPR022385">
    <property type="entry name" value="Rhs_assc_core"/>
</dbReference>
<organism evidence="1 2">
    <name type="scientific">Algoriphagus lacus</name>
    <dbReference type="NCBI Taxonomy" id="2056311"/>
    <lineage>
        <taxon>Bacteria</taxon>
        <taxon>Pseudomonadati</taxon>
        <taxon>Bacteroidota</taxon>
        <taxon>Cytophagia</taxon>
        <taxon>Cytophagales</taxon>
        <taxon>Cyclobacteriaceae</taxon>
        <taxon>Algoriphagus</taxon>
    </lineage>
</organism>